<name>X1MVX8_9ZZZZ</name>
<accession>X1MVX8</accession>
<evidence type="ECO:0000313" key="1">
    <source>
        <dbReference type="EMBL" id="GAI10494.1"/>
    </source>
</evidence>
<comment type="caution">
    <text evidence="1">The sequence shown here is derived from an EMBL/GenBank/DDBJ whole genome shotgun (WGS) entry which is preliminary data.</text>
</comment>
<dbReference type="EMBL" id="BARV01007623">
    <property type="protein sequence ID" value="GAI10494.1"/>
    <property type="molecule type" value="Genomic_DNA"/>
</dbReference>
<gene>
    <name evidence="1" type="ORF">S06H3_15485</name>
</gene>
<feature type="non-terminal residue" evidence="1">
    <location>
        <position position="169"/>
    </location>
</feature>
<reference evidence="1" key="1">
    <citation type="journal article" date="2014" name="Front. Microbiol.">
        <title>High frequency of phylogenetically diverse reductive dehalogenase-homologous genes in deep subseafloor sedimentary metagenomes.</title>
        <authorList>
            <person name="Kawai M."/>
            <person name="Futagami T."/>
            <person name="Toyoda A."/>
            <person name="Takaki Y."/>
            <person name="Nishi S."/>
            <person name="Hori S."/>
            <person name="Arai W."/>
            <person name="Tsubouchi T."/>
            <person name="Morono Y."/>
            <person name="Uchiyama I."/>
            <person name="Ito T."/>
            <person name="Fujiyama A."/>
            <person name="Inagaki F."/>
            <person name="Takami H."/>
        </authorList>
    </citation>
    <scope>NUCLEOTIDE SEQUENCE</scope>
    <source>
        <strain evidence="1">Expedition CK06-06</strain>
    </source>
</reference>
<proteinExistence type="predicted"/>
<organism evidence="1">
    <name type="scientific">marine sediment metagenome</name>
    <dbReference type="NCBI Taxonomy" id="412755"/>
    <lineage>
        <taxon>unclassified sequences</taxon>
        <taxon>metagenomes</taxon>
        <taxon>ecological metagenomes</taxon>
    </lineage>
</organism>
<protein>
    <submittedName>
        <fullName evidence="1">Uncharacterized protein</fullName>
    </submittedName>
</protein>
<sequence length="169" mass="19499">MLKLATNELEFTQKNLLSGLLSEFIMFNTSNTNFYLKESKLEAILKNGIREPKRNHPYIIDKNELNSCCIYGYKKVCTKCGAKVVNPIYCFDKNLCAICNSRYSNKRGLKIHETFDLFDTEYMIHDVLTTPKGYFPKGFDKFAIINILHRLALLFIREVYGEEASGVSK</sequence>
<dbReference type="AlphaFoldDB" id="X1MVX8"/>